<dbReference type="EMBL" id="JAHUTI010089627">
    <property type="protein sequence ID" value="MED6261127.1"/>
    <property type="molecule type" value="Genomic_DNA"/>
</dbReference>
<name>A0ABU7CES8_9TELE</name>
<evidence type="ECO:0000313" key="2">
    <source>
        <dbReference type="EMBL" id="MED6261127.1"/>
    </source>
</evidence>
<dbReference type="Proteomes" id="UP001345963">
    <property type="component" value="Unassembled WGS sequence"/>
</dbReference>
<reference evidence="2 3" key="1">
    <citation type="submission" date="2021-07" db="EMBL/GenBank/DDBJ databases">
        <authorList>
            <person name="Palmer J.M."/>
        </authorList>
    </citation>
    <scope>NUCLEOTIDE SEQUENCE [LARGE SCALE GENOMIC DNA]</scope>
    <source>
        <strain evidence="2 3">AT_MEX2019</strain>
        <tissue evidence="2">Muscle</tissue>
    </source>
</reference>
<comment type="caution">
    <text evidence="2">The sequence shown here is derived from an EMBL/GenBank/DDBJ whole genome shotgun (WGS) entry which is preliminary data.</text>
</comment>
<keyword evidence="3" id="KW-1185">Reference proteome</keyword>
<organism evidence="2 3">
    <name type="scientific">Ataeniobius toweri</name>
    <dbReference type="NCBI Taxonomy" id="208326"/>
    <lineage>
        <taxon>Eukaryota</taxon>
        <taxon>Metazoa</taxon>
        <taxon>Chordata</taxon>
        <taxon>Craniata</taxon>
        <taxon>Vertebrata</taxon>
        <taxon>Euteleostomi</taxon>
        <taxon>Actinopterygii</taxon>
        <taxon>Neopterygii</taxon>
        <taxon>Teleostei</taxon>
        <taxon>Neoteleostei</taxon>
        <taxon>Acanthomorphata</taxon>
        <taxon>Ovalentaria</taxon>
        <taxon>Atherinomorphae</taxon>
        <taxon>Cyprinodontiformes</taxon>
        <taxon>Goodeidae</taxon>
        <taxon>Ataeniobius</taxon>
    </lineage>
</organism>
<evidence type="ECO:0000313" key="3">
    <source>
        <dbReference type="Proteomes" id="UP001345963"/>
    </source>
</evidence>
<proteinExistence type="predicted"/>
<evidence type="ECO:0008006" key="4">
    <source>
        <dbReference type="Google" id="ProtNLM"/>
    </source>
</evidence>
<sequence length="145" mass="16250">MSSFPSLPASLILILFMPPGFHCSALPTSDIVLASNFWTSTLLLPPDYCSLPNPWVHLPESASPFMTLLRCPDQRFKLLSRILLPDSAFPALTQFPSPDYRTLHTHWEYKPSPTSSMSGLFSFVSSRITFLLSQKNDPIHSPTKL</sequence>
<feature type="chain" id="PRO_5045293592" description="Secreted protein" evidence="1">
    <location>
        <begin position="24"/>
        <end position="145"/>
    </location>
</feature>
<gene>
    <name evidence="2" type="ORF">ATANTOWER_001161</name>
</gene>
<feature type="signal peptide" evidence="1">
    <location>
        <begin position="1"/>
        <end position="23"/>
    </location>
</feature>
<protein>
    <recommendedName>
        <fullName evidence="4">Secreted protein</fullName>
    </recommendedName>
</protein>
<evidence type="ECO:0000256" key="1">
    <source>
        <dbReference type="SAM" id="SignalP"/>
    </source>
</evidence>
<accession>A0ABU7CES8</accession>
<keyword evidence="1" id="KW-0732">Signal</keyword>